<dbReference type="InterPro" id="IPR025475">
    <property type="entry name" value="DUF4326"/>
</dbReference>
<dbReference type="InterPro" id="IPR054452">
    <property type="entry name" value="mSLOG_dom"/>
</dbReference>
<evidence type="ECO:0000259" key="1">
    <source>
        <dbReference type="Pfam" id="PF14216"/>
    </source>
</evidence>
<feature type="domain" description="Minimal SLOG" evidence="2">
    <location>
        <begin position="1"/>
        <end position="110"/>
    </location>
</feature>
<dbReference type="Pfam" id="PF14216">
    <property type="entry name" value="DUF4326"/>
    <property type="match status" value="1"/>
</dbReference>
<sequence length="204" mass="22936">MQTIVIAISQGFSDEGFFSSAVSETLREGSDLEIVVVNDRGGIADKYLARRGVSFKKRACKNKLEARAIARVANYAMVFWSGDDLSHLIFSLRKEKVPLRIYPFEITTVVNVDSGQEFDVYIGRKGPWGNPFPIIPGTSETRDVVIQKYEKYFHEEILGNSDRKKMLLGLRGLRLGCHCKPAACHGDVIANYLNNYADPDQQEE</sequence>
<name>A0A375JD17_9BURK</name>
<evidence type="ECO:0000313" key="4">
    <source>
        <dbReference type="Proteomes" id="UP000256805"/>
    </source>
</evidence>
<evidence type="ECO:0000313" key="3">
    <source>
        <dbReference type="EMBL" id="SPS03075.1"/>
    </source>
</evidence>
<organism evidence="3 4">
    <name type="scientific">Cupriavidus taiwanensis</name>
    <dbReference type="NCBI Taxonomy" id="164546"/>
    <lineage>
        <taxon>Bacteria</taxon>
        <taxon>Pseudomonadati</taxon>
        <taxon>Pseudomonadota</taxon>
        <taxon>Betaproteobacteria</taxon>
        <taxon>Burkholderiales</taxon>
        <taxon>Burkholderiaceae</taxon>
        <taxon>Cupriavidus</taxon>
    </lineage>
</organism>
<evidence type="ECO:0008006" key="5">
    <source>
        <dbReference type="Google" id="ProtNLM"/>
    </source>
</evidence>
<evidence type="ECO:0000259" key="2">
    <source>
        <dbReference type="Pfam" id="PF22565"/>
    </source>
</evidence>
<dbReference type="EMBL" id="OVTA01000137">
    <property type="protein sequence ID" value="SPS03075.1"/>
    <property type="molecule type" value="Genomic_DNA"/>
</dbReference>
<dbReference type="Proteomes" id="UP000256805">
    <property type="component" value="Unassembled WGS sequence"/>
</dbReference>
<reference evidence="3 4" key="1">
    <citation type="submission" date="2018-01" db="EMBL/GenBank/DDBJ databases">
        <authorList>
            <person name="Gaut B.S."/>
            <person name="Morton B.R."/>
            <person name="Clegg M.T."/>
            <person name="Duvall M.R."/>
        </authorList>
    </citation>
    <scope>NUCLEOTIDE SEQUENCE [LARGE SCALE GENOMIC DNA]</scope>
    <source>
        <strain evidence="3">Cupriavidus taiwanensis cmp 52</strain>
    </source>
</reference>
<accession>A0A375JD17</accession>
<dbReference type="AlphaFoldDB" id="A0A375JD17"/>
<dbReference type="Pfam" id="PF22565">
    <property type="entry name" value="mSLOG"/>
    <property type="match status" value="1"/>
</dbReference>
<gene>
    <name evidence="3" type="ORF">CBM2634_U80008</name>
</gene>
<feature type="domain" description="DUF4326" evidence="1">
    <location>
        <begin position="115"/>
        <end position="190"/>
    </location>
</feature>
<protein>
    <recommendedName>
        <fullName evidence="5">DUF4326 domain-containing protein</fullName>
    </recommendedName>
</protein>
<proteinExistence type="predicted"/>